<dbReference type="PANTHER" id="PTHR11963:SF20">
    <property type="entry name" value="PEPTIDASE B"/>
    <property type="match status" value="1"/>
</dbReference>
<dbReference type="InterPro" id="IPR000819">
    <property type="entry name" value="Peptidase_M17_C"/>
</dbReference>
<dbReference type="AlphaFoldDB" id="A0A4Q1KK99"/>
<name>A0A4Q1KK99_9SPHN</name>
<dbReference type="GO" id="GO:0030145">
    <property type="term" value="F:manganese ion binding"/>
    <property type="evidence" value="ECO:0007669"/>
    <property type="project" value="InterPro"/>
</dbReference>
<keyword evidence="4" id="KW-0378">Hydrolase</keyword>
<evidence type="ECO:0000313" key="8">
    <source>
        <dbReference type="Proteomes" id="UP000290958"/>
    </source>
</evidence>
<organism evidence="7 8">
    <name type="scientific">Sphingobium fluviale</name>
    <dbReference type="NCBI Taxonomy" id="2506423"/>
    <lineage>
        <taxon>Bacteria</taxon>
        <taxon>Pseudomonadati</taxon>
        <taxon>Pseudomonadota</taxon>
        <taxon>Alphaproteobacteria</taxon>
        <taxon>Sphingomonadales</taxon>
        <taxon>Sphingomonadaceae</taxon>
        <taxon>Sphingobium</taxon>
    </lineage>
</organism>
<keyword evidence="3" id="KW-0645">Protease</keyword>
<dbReference type="Gene3D" id="3.40.630.10">
    <property type="entry name" value="Zn peptidases"/>
    <property type="match status" value="1"/>
</dbReference>
<dbReference type="Proteomes" id="UP000290958">
    <property type="component" value="Unassembled WGS sequence"/>
</dbReference>
<comment type="similarity">
    <text evidence="1">Belongs to the peptidase M17 family.</text>
</comment>
<evidence type="ECO:0000256" key="5">
    <source>
        <dbReference type="ARBA" id="ARBA00023211"/>
    </source>
</evidence>
<dbReference type="PRINTS" id="PR00481">
    <property type="entry name" value="LAMNOPPTDASE"/>
</dbReference>
<dbReference type="Pfam" id="PF21337">
    <property type="entry name" value="Peptidase_M17_N_1"/>
    <property type="match status" value="1"/>
</dbReference>
<dbReference type="Gene3D" id="3.40.220.10">
    <property type="entry name" value="Leucine Aminopeptidase, subunit E, domain 1"/>
    <property type="match status" value="1"/>
</dbReference>
<dbReference type="RefSeq" id="WP_129403348.1">
    <property type="nucleotide sequence ID" value="NZ_SBKP01000003.1"/>
</dbReference>
<dbReference type="InterPro" id="IPR011356">
    <property type="entry name" value="Leucine_aapep/pepB"/>
</dbReference>
<evidence type="ECO:0000256" key="3">
    <source>
        <dbReference type="ARBA" id="ARBA00022670"/>
    </source>
</evidence>
<gene>
    <name evidence="7" type="ORF">EQG66_04485</name>
</gene>
<dbReference type="GO" id="GO:0005737">
    <property type="term" value="C:cytoplasm"/>
    <property type="evidence" value="ECO:0007669"/>
    <property type="project" value="InterPro"/>
</dbReference>
<protein>
    <submittedName>
        <fullName evidence="7">Leucyl aminopeptidase family protein</fullName>
    </submittedName>
</protein>
<dbReference type="InterPro" id="IPR048816">
    <property type="entry name" value="Peptidase_M17_N_1"/>
</dbReference>
<dbReference type="SUPFAM" id="SSF53187">
    <property type="entry name" value="Zn-dependent exopeptidases"/>
    <property type="match status" value="1"/>
</dbReference>
<dbReference type="OrthoDB" id="9809354at2"/>
<dbReference type="GO" id="GO:0006508">
    <property type="term" value="P:proteolysis"/>
    <property type="evidence" value="ECO:0007669"/>
    <property type="project" value="UniProtKB-KW"/>
</dbReference>
<evidence type="ECO:0000313" key="7">
    <source>
        <dbReference type="EMBL" id="RXR29810.1"/>
    </source>
</evidence>
<dbReference type="PROSITE" id="PS00631">
    <property type="entry name" value="CYTOSOL_AP"/>
    <property type="match status" value="1"/>
</dbReference>
<evidence type="ECO:0000256" key="1">
    <source>
        <dbReference type="ARBA" id="ARBA00009528"/>
    </source>
</evidence>
<dbReference type="CDD" id="cd00433">
    <property type="entry name" value="Peptidase_M17"/>
    <property type="match status" value="1"/>
</dbReference>
<comment type="caution">
    <text evidence="7">The sequence shown here is derived from an EMBL/GenBank/DDBJ whole genome shotgun (WGS) entry which is preliminary data.</text>
</comment>
<keyword evidence="2 7" id="KW-0031">Aminopeptidase</keyword>
<evidence type="ECO:0000256" key="4">
    <source>
        <dbReference type="ARBA" id="ARBA00022801"/>
    </source>
</evidence>
<dbReference type="EMBL" id="SBKP01000003">
    <property type="protein sequence ID" value="RXR29810.1"/>
    <property type="molecule type" value="Genomic_DNA"/>
</dbReference>
<evidence type="ECO:0000256" key="2">
    <source>
        <dbReference type="ARBA" id="ARBA00022438"/>
    </source>
</evidence>
<dbReference type="Pfam" id="PF00883">
    <property type="entry name" value="Peptidase_M17"/>
    <property type="match status" value="1"/>
</dbReference>
<dbReference type="InterPro" id="IPR043472">
    <property type="entry name" value="Macro_dom-like"/>
</dbReference>
<evidence type="ECO:0000259" key="6">
    <source>
        <dbReference type="PROSITE" id="PS00631"/>
    </source>
</evidence>
<sequence>MTDYSDLILPDNGQDARSIHLVDAKGYDAWLSARPERDRAALAAQKFAGKAASFAILPAERADDWAAVAGVADAGTLSTWCLAKLAEGLPQGSYRVEGEAETGPALFGWLAAHYRFDRYRTKKDDAPVGARVLLTKDIARIEPAVRLARATHLVRDLVNTPAADMGPAELEAAADSLARAHDATLVVTQGDTLEQHYPMIHAVGRAAARSHAPRLIELTWGNPAHPRVAIIGKGVCFDSGGLDIKPSSAMRLMKKDMGGAAHALALAQLIIESRLPVRLHMLIPAVENAIAGNAFRPGDVLATRNGMTVEIGNTDAEGRLVLGDAITKACEDAPELILDFATLTGAARVALGPDLPALFANDDALAGELAQAGEAIDDPVWRLPLWDGYEDMLKSDIADIANAGDSGFAGAITAALFLKKFVNGSDAHWAHFDTFAWRSAAKPGRPKGGDALGLRAAFAMIEARYPRV</sequence>
<feature type="domain" description="Cytosol aminopeptidase" evidence="6">
    <location>
        <begin position="313"/>
        <end position="320"/>
    </location>
</feature>
<reference evidence="8" key="1">
    <citation type="submission" date="2019-01" db="EMBL/GenBank/DDBJ databases">
        <title>Cytophagaceae bacterium strain CAR-16.</title>
        <authorList>
            <person name="Chen W.-M."/>
        </authorList>
    </citation>
    <scope>NUCLEOTIDE SEQUENCE [LARGE SCALE GENOMIC DNA]</scope>
    <source>
        <strain evidence="8">CHR27</strain>
    </source>
</reference>
<keyword evidence="8" id="KW-1185">Reference proteome</keyword>
<accession>A0A4Q1KK99</accession>
<dbReference type="GO" id="GO:0070006">
    <property type="term" value="F:metalloaminopeptidase activity"/>
    <property type="evidence" value="ECO:0007669"/>
    <property type="project" value="InterPro"/>
</dbReference>
<dbReference type="PANTHER" id="PTHR11963">
    <property type="entry name" value="LEUCINE AMINOPEPTIDASE-RELATED"/>
    <property type="match status" value="1"/>
</dbReference>
<proteinExistence type="inferred from homology"/>
<keyword evidence="5" id="KW-0464">Manganese</keyword>